<evidence type="ECO:0000256" key="2">
    <source>
        <dbReference type="SAM" id="SignalP"/>
    </source>
</evidence>
<sequence>MKNIILGSLFILSSISLTSCKAEAIEEKVANQTVNADGDTGGQTSPLTPPTPPKKP</sequence>
<name>A0ABS2CT20_9FLAO</name>
<dbReference type="EMBL" id="JACSOD020000374">
    <property type="protein sequence ID" value="MBM6498054.1"/>
    <property type="molecule type" value="Genomic_DNA"/>
</dbReference>
<feature type="signal peptide" evidence="2">
    <location>
        <begin position="1"/>
        <end position="24"/>
    </location>
</feature>
<organism evidence="3 4">
    <name type="scientific">Flavobacterium macrobrachii</name>
    <dbReference type="NCBI Taxonomy" id="591204"/>
    <lineage>
        <taxon>Bacteria</taxon>
        <taxon>Pseudomonadati</taxon>
        <taxon>Bacteroidota</taxon>
        <taxon>Flavobacteriia</taxon>
        <taxon>Flavobacteriales</taxon>
        <taxon>Flavobacteriaceae</taxon>
        <taxon>Flavobacterium</taxon>
    </lineage>
</organism>
<keyword evidence="4" id="KW-1185">Reference proteome</keyword>
<evidence type="ECO:0000313" key="4">
    <source>
        <dbReference type="Proteomes" id="UP000759529"/>
    </source>
</evidence>
<feature type="chain" id="PRO_5047014803" evidence="2">
    <location>
        <begin position="25"/>
        <end position="56"/>
    </location>
</feature>
<feature type="compositionally biased region" description="Pro residues" evidence="1">
    <location>
        <begin position="47"/>
        <end position="56"/>
    </location>
</feature>
<gene>
    <name evidence="3" type="ORF">H9X54_001900</name>
</gene>
<evidence type="ECO:0000313" key="3">
    <source>
        <dbReference type="EMBL" id="MBM6498054.1"/>
    </source>
</evidence>
<reference evidence="3 4" key="1">
    <citation type="submission" date="2021-02" db="EMBL/GenBank/DDBJ databases">
        <authorList>
            <person name="Jung H.S."/>
            <person name="Chun B.H."/>
            <person name="Jeon C.O."/>
        </authorList>
    </citation>
    <scope>NUCLEOTIDE SEQUENCE [LARGE SCALE GENOMIC DNA]</scope>
    <source>
        <strain evidence="3 4">LMG 25203</strain>
    </source>
</reference>
<evidence type="ECO:0000256" key="1">
    <source>
        <dbReference type="SAM" id="MobiDB-lite"/>
    </source>
</evidence>
<comment type="caution">
    <text evidence="3">The sequence shown here is derived from an EMBL/GenBank/DDBJ whole genome shotgun (WGS) entry which is preliminary data.</text>
</comment>
<proteinExistence type="predicted"/>
<accession>A0ABS2CT20</accession>
<feature type="region of interest" description="Disordered" evidence="1">
    <location>
        <begin position="33"/>
        <end position="56"/>
    </location>
</feature>
<dbReference type="RefSeq" id="WP_187658386.1">
    <property type="nucleotide sequence ID" value="NZ_JACSOD020000374.1"/>
</dbReference>
<protein>
    <submittedName>
        <fullName evidence="3">Uncharacterized protein</fullName>
    </submittedName>
</protein>
<dbReference type="Proteomes" id="UP000759529">
    <property type="component" value="Unassembled WGS sequence"/>
</dbReference>
<keyword evidence="2" id="KW-0732">Signal</keyword>
<dbReference type="PROSITE" id="PS51257">
    <property type="entry name" value="PROKAR_LIPOPROTEIN"/>
    <property type="match status" value="1"/>
</dbReference>